<reference evidence="3" key="1">
    <citation type="submission" date="2019-12" db="EMBL/GenBank/DDBJ databases">
        <title>Genome sequencing and annotation of Brassica cretica.</title>
        <authorList>
            <person name="Studholme D.J."/>
            <person name="Sarris P.F."/>
        </authorList>
    </citation>
    <scope>NUCLEOTIDE SEQUENCE</scope>
    <source>
        <strain evidence="3">PFS-001/15</strain>
        <tissue evidence="3">Leaf</tissue>
    </source>
</reference>
<accession>A0A8S9HHC4</accession>
<dbReference type="EMBL" id="QGKW02001940">
    <property type="protein sequence ID" value="KAF2555188.1"/>
    <property type="molecule type" value="Genomic_DNA"/>
</dbReference>
<protein>
    <recommendedName>
        <fullName evidence="2">Reverse transcriptase zinc-binding domain-containing protein</fullName>
    </recommendedName>
</protein>
<evidence type="ECO:0000313" key="4">
    <source>
        <dbReference type="Proteomes" id="UP000712281"/>
    </source>
</evidence>
<feature type="region of interest" description="Disordered" evidence="1">
    <location>
        <begin position="78"/>
        <end position="184"/>
    </location>
</feature>
<dbReference type="InterPro" id="IPR026960">
    <property type="entry name" value="RVT-Znf"/>
</dbReference>
<feature type="compositionally biased region" description="Polar residues" evidence="1">
    <location>
        <begin position="151"/>
        <end position="160"/>
    </location>
</feature>
<feature type="domain" description="Reverse transcriptase zinc-binding" evidence="2">
    <location>
        <begin position="340"/>
        <end position="409"/>
    </location>
</feature>
<gene>
    <name evidence="3" type="ORF">F2Q68_00015527</name>
</gene>
<feature type="compositionally biased region" description="Polar residues" evidence="1">
    <location>
        <begin position="121"/>
        <end position="132"/>
    </location>
</feature>
<dbReference type="Pfam" id="PF13966">
    <property type="entry name" value="zf-RVT"/>
    <property type="match status" value="1"/>
</dbReference>
<feature type="region of interest" description="Disordered" evidence="1">
    <location>
        <begin position="1"/>
        <end position="20"/>
    </location>
</feature>
<evidence type="ECO:0000313" key="3">
    <source>
        <dbReference type="EMBL" id="KAF2555188.1"/>
    </source>
</evidence>
<feature type="compositionally biased region" description="Basic residues" evidence="1">
    <location>
        <begin position="133"/>
        <end position="147"/>
    </location>
</feature>
<sequence>MFPELSKEQQQSAMLYISHADPTERRARIERVNQSIQEKREKELNYRPAFTTDLLKGAGMVLCYDKEGEQLQYIYSKGAESSPKTRSPPGQREIDEVSSGRSSTHSLNAGSPTGFCMGASSKPSASGTISTQKKPRNRPPAWKRRLRLLTGASTKNGNGDNSEDISEGMAKRKATDSTGEGVSDHKPIRLNFALEVEEKYKGRFFFDKRLYGKKGVEEAIARCWSVDSENLEASIMDCIARCRTELAKLKRTEKLNSKTRIDQLKMDLEKEIAKQDLVFDTFSPEDAERIMLMKSDLSKEDSIRWSFTKDGTYSTRSGYQFTDALLEFQSQNNQSLPPIEKKLWSSIRKIKAPPKIKHFIWRSLAVALAVKERLQTRGIPIDATCLGCDAASESICHLLFHCDKARHTWELSNVPLPPARFSRNSVFLNMFHLISVMNNNRLEQKIRQAIPWLLWQIWKARNSHTFKATVVPPRQIVTLAFDEAEIWIAANSPQAET</sequence>
<evidence type="ECO:0000256" key="1">
    <source>
        <dbReference type="SAM" id="MobiDB-lite"/>
    </source>
</evidence>
<dbReference type="AlphaFoldDB" id="A0A8S9HHC4"/>
<dbReference type="Proteomes" id="UP000712281">
    <property type="component" value="Unassembled WGS sequence"/>
</dbReference>
<feature type="compositionally biased region" description="Polar residues" evidence="1">
    <location>
        <begin position="99"/>
        <end position="111"/>
    </location>
</feature>
<organism evidence="3 4">
    <name type="scientific">Brassica cretica</name>
    <name type="common">Mustard</name>
    <dbReference type="NCBI Taxonomy" id="69181"/>
    <lineage>
        <taxon>Eukaryota</taxon>
        <taxon>Viridiplantae</taxon>
        <taxon>Streptophyta</taxon>
        <taxon>Embryophyta</taxon>
        <taxon>Tracheophyta</taxon>
        <taxon>Spermatophyta</taxon>
        <taxon>Magnoliopsida</taxon>
        <taxon>eudicotyledons</taxon>
        <taxon>Gunneridae</taxon>
        <taxon>Pentapetalae</taxon>
        <taxon>rosids</taxon>
        <taxon>malvids</taxon>
        <taxon>Brassicales</taxon>
        <taxon>Brassicaceae</taxon>
        <taxon>Brassiceae</taxon>
        <taxon>Brassica</taxon>
    </lineage>
</organism>
<proteinExistence type="predicted"/>
<evidence type="ECO:0000259" key="2">
    <source>
        <dbReference type="Pfam" id="PF13966"/>
    </source>
</evidence>
<name>A0A8S9HHC4_BRACR</name>
<comment type="caution">
    <text evidence="3">The sequence shown here is derived from an EMBL/GenBank/DDBJ whole genome shotgun (WGS) entry which is preliminary data.</text>
</comment>